<protein>
    <submittedName>
        <fullName evidence="2">Uncharacterized protein</fullName>
    </submittedName>
</protein>
<evidence type="ECO:0000313" key="3">
    <source>
        <dbReference type="Proteomes" id="UP000772434"/>
    </source>
</evidence>
<reference evidence="2" key="1">
    <citation type="submission" date="2020-11" db="EMBL/GenBank/DDBJ databases">
        <authorList>
            <consortium name="DOE Joint Genome Institute"/>
            <person name="Ahrendt S."/>
            <person name="Riley R."/>
            <person name="Andreopoulos W."/>
            <person name="Labutti K."/>
            <person name="Pangilinan J."/>
            <person name="Ruiz-Duenas F.J."/>
            <person name="Barrasa J.M."/>
            <person name="Sanchez-Garcia M."/>
            <person name="Camarero S."/>
            <person name="Miyauchi S."/>
            <person name="Serrano A."/>
            <person name="Linde D."/>
            <person name="Babiker R."/>
            <person name="Drula E."/>
            <person name="Ayuso-Fernandez I."/>
            <person name="Pacheco R."/>
            <person name="Padilla G."/>
            <person name="Ferreira P."/>
            <person name="Barriuso J."/>
            <person name="Kellner H."/>
            <person name="Castanera R."/>
            <person name="Alfaro M."/>
            <person name="Ramirez L."/>
            <person name="Pisabarro A.G."/>
            <person name="Kuo A."/>
            <person name="Tritt A."/>
            <person name="Lipzen A."/>
            <person name="He G."/>
            <person name="Yan M."/>
            <person name="Ng V."/>
            <person name="Cullen D."/>
            <person name="Martin F."/>
            <person name="Rosso M.-N."/>
            <person name="Henrissat B."/>
            <person name="Hibbett D."/>
            <person name="Martinez A.T."/>
            <person name="Grigoriev I.V."/>
        </authorList>
    </citation>
    <scope>NUCLEOTIDE SEQUENCE</scope>
    <source>
        <strain evidence="2">AH 40177</strain>
    </source>
</reference>
<proteinExistence type="predicted"/>
<sequence length="172" mass="18263">MACSFKKFPAPITSIVSASRGPPLADLSGILANPIVPAPVAFMHTNPYGSFPVGMVQDDSQLYQDIPLRCHSEPPNFAGHYTCTPRCCPVMGAGCCWIRANNKDHDSDSNSNSPSPVHGTHRQCSPSCSPSPPVHRTMSNSRSCHTPVPDSGPTSCSATPWLVSPRVNPPGL</sequence>
<evidence type="ECO:0000313" key="2">
    <source>
        <dbReference type="EMBL" id="KAF9067045.1"/>
    </source>
</evidence>
<name>A0A9P5PRZ6_9AGAR</name>
<accession>A0A9P5PRZ6</accession>
<gene>
    <name evidence="2" type="ORF">BDP27DRAFT_1423209</name>
</gene>
<dbReference type="AlphaFoldDB" id="A0A9P5PRZ6"/>
<keyword evidence="3" id="KW-1185">Reference proteome</keyword>
<evidence type="ECO:0000256" key="1">
    <source>
        <dbReference type="SAM" id="MobiDB-lite"/>
    </source>
</evidence>
<organism evidence="2 3">
    <name type="scientific">Rhodocollybia butyracea</name>
    <dbReference type="NCBI Taxonomy" id="206335"/>
    <lineage>
        <taxon>Eukaryota</taxon>
        <taxon>Fungi</taxon>
        <taxon>Dikarya</taxon>
        <taxon>Basidiomycota</taxon>
        <taxon>Agaricomycotina</taxon>
        <taxon>Agaricomycetes</taxon>
        <taxon>Agaricomycetidae</taxon>
        <taxon>Agaricales</taxon>
        <taxon>Marasmiineae</taxon>
        <taxon>Omphalotaceae</taxon>
        <taxon>Rhodocollybia</taxon>
    </lineage>
</organism>
<comment type="caution">
    <text evidence="2">The sequence shown here is derived from an EMBL/GenBank/DDBJ whole genome shotgun (WGS) entry which is preliminary data.</text>
</comment>
<feature type="region of interest" description="Disordered" evidence="1">
    <location>
        <begin position="104"/>
        <end position="172"/>
    </location>
</feature>
<dbReference type="Proteomes" id="UP000772434">
    <property type="component" value="Unassembled WGS sequence"/>
</dbReference>
<dbReference type="EMBL" id="JADNRY010000078">
    <property type="protein sequence ID" value="KAF9067045.1"/>
    <property type="molecule type" value="Genomic_DNA"/>
</dbReference>